<dbReference type="GO" id="GO:0016787">
    <property type="term" value="F:hydrolase activity"/>
    <property type="evidence" value="ECO:0007669"/>
    <property type="project" value="InterPro"/>
</dbReference>
<protein>
    <submittedName>
        <fullName evidence="2">Carboxymethylenebutenolidase</fullName>
    </submittedName>
</protein>
<name>A0A261QYP3_9BORD</name>
<comment type="caution">
    <text evidence="2">The sequence shown here is derived from an EMBL/GenBank/DDBJ whole genome shotgun (WGS) entry which is preliminary data.</text>
</comment>
<dbReference type="AlphaFoldDB" id="A0A261QYP3"/>
<dbReference type="InterPro" id="IPR051049">
    <property type="entry name" value="Dienelactone_hydrolase-like"/>
</dbReference>
<dbReference type="InterPro" id="IPR029058">
    <property type="entry name" value="AB_hydrolase_fold"/>
</dbReference>
<dbReference type="PANTHER" id="PTHR46623:SF6">
    <property type="entry name" value="ALPHA_BETA-HYDROLASES SUPERFAMILY PROTEIN"/>
    <property type="match status" value="1"/>
</dbReference>
<accession>A0A261QYP3</accession>
<feature type="domain" description="Dienelactone hydrolase" evidence="1">
    <location>
        <begin position="36"/>
        <end position="261"/>
    </location>
</feature>
<dbReference type="SUPFAM" id="SSF53474">
    <property type="entry name" value="alpha/beta-Hydrolases"/>
    <property type="match status" value="1"/>
</dbReference>
<dbReference type="PANTHER" id="PTHR46623">
    <property type="entry name" value="CARBOXYMETHYLENEBUTENOLIDASE-RELATED"/>
    <property type="match status" value="1"/>
</dbReference>
<sequence length="263" mass="28210">MSFAPAAGNPADTTIHTDADGLAHGVFDLPVHDGSISAYYAAPQGRTGLPVVLVVQEIFGVHEHIKDICRRLAKAGYLAVAPELYQRQGDAAAYTDVPKLIQEIVAKVPDEQVYADLDASLAWAEQNGGDTRRAGITGFCWGGRLTWMYAARNPAIKAGVAWYGKLSTGHGPLIKQVVLDVAADLQGPVLGLYGGKDASIPLEDVDALKATLAQGNAAARASEVVVYPDAGHGFLADYRPMYRAADARDGWQRMLDWFQRHLA</sequence>
<dbReference type="OrthoDB" id="9787933at2"/>
<dbReference type="Gene3D" id="3.40.50.1820">
    <property type="entry name" value="alpha/beta hydrolase"/>
    <property type="match status" value="1"/>
</dbReference>
<dbReference type="Proteomes" id="UP000216947">
    <property type="component" value="Unassembled WGS sequence"/>
</dbReference>
<organism evidence="2 3">
    <name type="scientific">Bordetella genomosp. 7</name>
    <dbReference type="NCBI Taxonomy" id="1416805"/>
    <lineage>
        <taxon>Bacteria</taxon>
        <taxon>Pseudomonadati</taxon>
        <taxon>Pseudomonadota</taxon>
        <taxon>Betaproteobacteria</taxon>
        <taxon>Burkholderiales</taxon>
        <taxon>Alcaligenaceae</taxon>
        <taxon>Bordetella</taxon>
    </lineage>
</organism>
<evidence type="ECO:0000259" key="1">
    <source>
        <dbReference type="Pfam" id="PF01738"/>
    </source>
</evidence>
<evidence type="ECO:0000313" key="2">
    <source>
        <dbReference type="EMBL" id="OZI17647.1"/>
    </source>
</evidence>
<dbReference type="EMBL" id="NEVK01000006">
    <property type="protein sequence ID" value="OZI17647.1"/>
    <property type="molecule type" value="Genomic_DNA"/>
</dbReference>
<reference evidence="3" key="1">
    <citation type="submission" date="2017-05" db="EMBL/GenBank/DDBJ databases">
        <title>Complete and WGS of Bordetella genogroups.</title>
        <authorList>
            <person name="Spilker T."/>
            <person name="Lipuma J."/>
        </authorList>
    </citation>
    <scope>NUCLEOTIDE SEQUENCE [LARGE SCALE GENOMIC DNA]</scope>
    <source>
        <strain evidence="3">AU18089</strain>
    </source>
</reference>
<proteinExistence type="predicted"/>
<dbReference type="InterPro" id="IPR002925">
    <property type="entry name" value="Dienelactn_hydro"/>
</dbReference>
<evidence type="ECO:0000313" key="3">
    <source>
        <dbReference type="Proteomes" id="UP000216947"/>
    </source>
</evidence>
<keyword evidence="3" id="KW-1185">Reference proteome</keyword>
<dbReference type="RefSeq" id="WP_026638744.1">
    <property type="nucleotide sequence ID" value="NZ_NEVI01000016.1"/>
</dbReference>
<gene>
    <name evidence="2" type="ORF">CAL19_10995</name>
</gene>
<dbReference type="Pfam" id="PF01738">
    <property type="entry name" value="DLH"/>
    <property type="match status" value="1"/>
</dbReference>